<accession>A0AAW2VRV0</accession>
<evidence type="ECO:0000256" key="1">
    <source>
        <dbReference type="SAM" id="MobiDB-lite"/>
    </source>
</evidence>
<dbReference type="EMBL" id="JACGWJ010000003">
    <property type="protein sequence ID" value="KAL0431071.1"/>
    <property type="molecule type" value="Genomic_DNA"/>
</dbReference>
<evidence type="ECO:0000313" key="2">
    <source>
        <dbReference type="EMBL" id="KAL0431071.1"/>
    </source>
</evidence>
<reference evidence="2" key="2">
    <citation type="journal article" date="2024" name="Plant">
        <title>Genomic evolution and insights into agronomic trait innovations of Sesamum species.</title>
        <authorList>
            <person name="Miao H."/>
            <person name="Wang L."/>
            <person name="Qu L."/>
            <person name="Liu H."/>
            <person name="Sun Y."/>
            <person name="Le M."/>
            <person name="Wang Q."/>
            <person name="Wei S."/>
            <person name="Zheng Y."/>
            <person name="Lin W."/>
            <person name="Duan Y."/>
            <person name="Cao H."/>
            <person name="Xiong S."/>
            <person name="Wang X."/>
            <person name="Wei L."/>
            <person name="Li C."/>
            <person name="Ma Q."/>
            <person name="Ju M."/>
            <person name="Zhao R."/>
            <person name="Li G."/>
            <person name="Mu C."/>
            <person name="Tian Q."/>
            <person name="Mei H."/>
            <person name="Zhang T."/>
            <person name="Gao T."/>
            <person name="Zhang H."/>
        </authorList>
    </citation>
    <scope>NUCLEOTIDE SEQUENCE</scope>
    <source>
        <strain evidence="2">G02</strain>
    </source>
</reference>
<protein>
    <submittedName>
        <fullName evidence="2">Uncharacterized protein</fullName>
    </submittedName>
</protein>
<comment type="caution">
    <text evidence="2">The sequence shown here is derived from an EMBL/GenBank/DDBJ whole genome shotgun (WGS) entry which is preliminary data.</text>
</comment>
<dbReference type="AlphaFoldDB" id="A0AAW2VRV0"/>
<sequence length="69" mass="6861">MLSPSLSDGDCPSSLGGGSRPPRFRAIASLPVRGKGDACLGHCRVAPALCVGDGDDDIASLVSDGFAST</sequence>
<organism evidence="2">
    <name type="scientific">Sesamum radiatum</name>
    <name type="common">Black benniseed</name>
    <dbReference type="NCBI Taxonomy" id="300843"/>
    <lineage>
        <taxon>Eukaryota</taxon>
        <taxon>Viridiplantae</taxon>
        <taxon>Streptophyta</taxon>
        <taxon>Embryophyta</taxon>
        <taxon>Tracheophyta</taxon>
        <taxon>Spermatophyta</taxon>
        <taxon>Magnoliopsida</taxon>
        <taxon>eudicotyledons</taxon>
        <taxon>Gunneridae</taxon>
        <taxon>Pentapetalae</taxon>
        <taxon>asterids</taxon>
        <taxon>lamiids</taxon>
        <taxon>Lamiales</taxon>
        <taxon>Pedaliaceae</taxon>
        <taxon>Sesamum</taxon>
    </lineage>
</organism>
<reference evidence="2" key="1">
    <citation type="submission" date="2020-06" db="EMBL/GenBank/DDBJ databases">
        <authorList>
            <person name="Li T."/>
            <person name="Hu X."/>
            <person name="Zhang T."/>
            <person name="Song X."/>
            <person name="Zhang H."/>
            <person name="Dai N."/>
            <person name="Sheng W."/>
            <person name="Hou X."/>
            <person name="Wei L."/>
        </authorList>
    </citation>
    <scope>NUCLEOTIDE SEQUENCE</scope>
    <source>
        <strain evidence="2">G02</strain>
        <tissue evidence="2">Leaf</tissue>
    </source>
</reference>
<feature type="region of interest" description="Disordered" evidence="1">
    <location>
        <begin position="1"/>
        <end position="23"/>
    </location>
</feature>
<name>A0AAW2VRV0_SESRA</name>
<gene>
    <name evidence="2" type="ORF">Sradi_0733100</name>
</gene>
<proteinExistence type="predicted"/>